<evidence type="ECO:0000256" key="13">
    <source>
        <dbReference type="ARBA" id="ARBA00023136"/>
    </source>
</evidence>
<evidence type="ECO:0000256" key="15">
    <source>
        <dbReference type="SAM" id="Phobius"/>
    </source>
</evidence>
<dbReference type="PRINTS" id="PR01165">
    <property type="entry name" value="CYCOXIDASEI"/>
</dbReference>
<feature type="transmembrane region" description="Helical" evidence="15">
    <location>
        <begin position="425"/>
        <end position="449"/>
    </location>
</feature>
<evidence type="ECO:0000256" key="2">
    <source>
        <dbReference type="ARBA" id="ARBA00009578"/>
    </source>
</evidence>
<feature type="transmembrane region" description="Helical" evidence="15">
    <location>
        <begin position="243"/>
        <end position="265"/>
    </location>
</feature>
<dbReference type="InterPro" id="IPR023615">
    <property type="entry name" value="Cyt_c_Oxase_su1_BS"/>
</dbReference>
<protein>
    <submittedName>
        <fullName evidence="17">Cytochrome o ubiquinol oxidase subunit 1</fullName>
        <ecNumber evidence="17">1.10.3.-</ecNumber>
    </submittedName>
</protein>
<dbReference type="Pfam" id="PF00115">
    <property type="entry name" value="COX1"/>
    <property type="match status" value="1"/>
</dbReference>
<feature type="domain" description="Cytochrome oxidase subunit I profile" evidence="16">
    <location>
        <begin position="49"/>
        <end position="569"/>
    </location>
</feature>
<comment type="similarity">
    <text evidence="2 14">Belongs to the heme-copper respiratory oxidase family.</text>
</comment>
<dbReference type="PROSITE" id="PS50855">
    <property type="entry name" value="COX1"/>
    <property type="match status" value="1"/>
</dbReference>
<dbReference type="CDD" id="cd01662">
    <property type="entry name" value="Ubiquinol_Oxidase_I"/>
    <property type="match status" value="1"/>
</dbReference>
<evidence type="ECO:0000256" key="4">
    <source>
        <dbReference type="ARBA" id="ARBA00022475"/>
    </source>
</evidence>
<keyword evidence="12" id="KW-0186">Copper</keyword>
<dbReference type="GO" id="GO:0016682">
    <property type="term" value="F:oxidoreductase activity, acting on diphenols and related substances as donors, oxygen as acceptor"/>
    <property type="evidence" value="ECO:0007669"/>
    <property type="project" value="InterPro"/>
</dbReference>
<keyword evidence="8" id="KW-0479">Metal-binding</keyword>
<keyword evidence="10 15" id="KW-1133">Transmembrane helix</keyword>
<comment type="caution">
    <text evidence="17">The sequence shown here is derived from an EMBL/GenBank/DDBJ whole genome shotgun (WGS) entry which is preliminary data.</text>
</comment>
<feature type="transmembrane region" description="Helical" evidence="15">
    <location>
        <begin position="320"/>
        <end position="342"/>
    </location>
</feature>
<keyword evidence="7 14" id="KW-0812">Transmembrane</keyword>
<keyword evidence="5 14" id="KW-0349">Heme</keyword>
<organism evidence="17 18">
    <name type="scientific">Methylorubrum rhodinum</name>
    <dbReference type="NCBI Taxonomy" id="29428"/>
    <lineage>
        <taxon>Bacteria</taxon>
        <taxon>Pseudomonadati</taxon>
        <taxon>Pseudomonadota</taxon>
        <taxon>Alphaproteobacteria</taxon>
        <taxon>Hyphomicrobiales</taxon>
        <taxon>Methylobacteriaceae</taxon>
        <taxon>Methylorubrum</taxon>
    </lineage>
</organism>
<dbReference type="InterPro" id="IPR023616">
    <property type="entry name" value="Cyt_c_oxase-like_su1_dom"/>
</dbReference>
<evidence type="ECO:0000256" key="6">
    <source>
        <dbReference type="ARBA" id="ARBA00022660"/>
    </source>
</evidence>
<dbReference type="InterPro" id="IPR014207">
    <property type="entry name" value="Cyt_c_ubiqinol_oxidase_su1"/>
</dbReference>
<keyword evidence="13 15" id="KW-0472">Membrane</keyword>
<evidence type="ECO:0000256" key="1">
    <source>
        <dbReference type="ARBA" id="ARBA00004651"/>
    </source>
</evidence>
<feature type="transmembrane region" description="Helical" evidence="15">
    <location>
        <begin position="285"/>
        <end position="308"/>
    </location>
</feature>
<dbReference type="GO" id="GO:0015990">
    <property type="term" value="P:electron transport coupled proton transport"/>
    <property type="evidence" value="ECO:0007669"/>
    <property type="project" value="TreeGrafter"/>
</dbReference>
<feature type="transmembrane region" description="Helical" evidence="15">
    <location>
        <begin position="26"/>
        <end position="48"/>
    </location>
</feature>
<dbReference type="InterPro" id="IPR000883">
    <property type="entry name" value="Cyt_C_Oxase_1"/>
</dbReference>
<evidence type="ECO:0000256" key="9">
    <source>
        <dbReference type="ARBA" id="ARBA00022982"/>
    </source>
</evidence>
<dbReference type="InterPro" id="IPR036927">
    <property type="entry name" value="Cyt_c_oxase-like_su1_sf"/>
</dbReference>
<keyword evidence="17" id="KW-0560">Oxidoreductase</keyword>
<dbReference type="GO" id="GO:0009486">
    <property type="term" value="F:cytochrome bo3 ubiquinol oxidase activity"/>
    <property type="evidence" value="ECO:0007669"/>
    <property type="project" value="TreeGrafter"/>
</dbReference>
<evidence type="ECO:0000256" key="5">
    <source>
        <dbReference type="ARBA" id="ARBA00022617"/>
    </source>
</evidence>
<evidence type="ECO:0000256" key="11">
    <source>
        <dbReference type="ARBA" id="ARBA00023004"/>
    </source>
</evidence>
<proteinExistence type="inferred from homology"/>
<dbReference type="GO" id="GO:0046872">
    <property type="term" value="F:metal ion binding"/>
    <property type="evidence" value="ECO:0007669"/>
    <property type="project" value="UniProtKB-KW"/>
</dbReference>
<dbReference type="FunFam" id="1.20.210.10:FF:000002">
    <property type="entry name" value="Cytochrome o ubiquinol oxidase, subunit I"/>
    <property type="match status" value="1"/>
</dbReference>
<evidence type="ECO:0000256" key="12">
    <source>
        <dbReference type="ARBA" id="ARBA00023008"/>
    </source>
</evidence>
<dbReference type="PANTHER" id="PTHR10422:SF35">
    <property type="entry name" value="CYTOCHROME BO(3) UBIQUINOL OXIDASE SUBUNIT 1"/>
    <property type="match status" value="1"/>
</dbReference>
<dbReference type="AlphaFoldDB" id="A0A840ZHQ6"/>
<feature type="transmembrane region" description="Helical" evidence="15">
    <location>
        <begin position="354"/>
        <end position="378"/>
    </location>
</feature>
<accession>A0A840ZHQ6</accession>
<dbReference type="EC" id="1.10.3.-" evidence="17"/>
<feature type="transmembrane region" description="Helical" evidence="15">
    <location>
        <begin position="504"/>
        <end position="528"/>
    </location>
</feature>
<name>A0A840ZHQ6_9HYPH</name>
<feature type="transmembrane region" description="Helical" evidence="15">
    <location>
        <begin position="199"/>
        <end position="223"/>
    </location>
</feature>
<dbReference type="PROSITE" id="PS00077">
    <property type="entry name" value="COX1_CUB"/>
    <property type="match status" value="1"/>
</dbReference>
<evidence type="ECO:0000256" key="14">
    <source>
        <dbReference type="RuleBase" id="RU000370"/>
    </source>
</evidence>
<keyword evidence="11" id="KW-0408">Iron</keyword>
<feature type="transmembrane region" description="Helical" evidence="15">
    <location>
        <begin position="149"/>
        <end position="172"/>
    </location>
</feature>
<evidence type="ECO:0000259" key="16">
    <source>
        <dbReference type="PROSITE" id="PS50855"/>
    </source>
</evidence>
<feature type="transmembrane region" description="Helical" evidence="15">
    <location>
        <begin position="113"/>
        <end position="137"/>
    </location>
</feature>
<dbReference type="SUPFAM" id="SSF81442">
    <property type="entry name" value="Cytochrome c oxidase subunit I-like"/>
    <property type="match status" value="1"/>
</dbReference>
<dbReference type="PANTHER" id="PTHR10422">
    <property type="entry name" value="CYTOCHROME C OXIDASE SUBUNIT 1"/>
    <property type="match status" value="1"/>
</dbReference>
<keyword evidence="9 14" id="KW-0249">Electron transport</keyword>
<dbReference type="GO" id="GO:0020037">
    <property type="term" value="F:heme binding"/>
    <property type="evidence" value="ECO:0007669"/>
    <property type="project" value="InterPro"/>
</dbReference>
<dbReference type="GO" id="GO:0009060">
    <property type="term" value="P:aerobic respiration"/>
    <property type="evidence" value="ECO:0007669"/>
    <property type="project" value="InterPro"/>
</dbReference>
<dbReference type="Proteomes" id="UP000583454">
    <property type="component" value="Unassembled WGS sequence"/>
</dbReference>
<evidence type="ECO:0000313" key="17">
    <source>
        <dbReference type="EMBL" id="MBB5756403.1"/>
    </source>
</evidence>
<dbReference type="EMBL" id="JACHOP010000003">
    <property type="protein sequence ID" value="MBB5756403.1"/>
    <property type="molecule type" value="Genomic_DNA"/>
</dbReference>
<evidence type="ECO:0000256" key="8">
    <source>
        <dbReference type="ARBA" id="ARBA00022723"/>
    </source>
</evidence>
<keyword evidence="3 14" id="KW-0813">Transport</keyword>
<reference evidence="17 18" key="1">
    <citation type="submission" date="2020-08" db="EMBL/GenBank/DDBJ databases">
        <title>Genomic Encyclopedia of Type Strains, Phase IV (KMG-IV): sequencing the most valuable type-strain genomes for metagenomic binning, comparative biology and taxonomic classification.</title>
        <authorList>
            <person name="Goeker M."/>
        </authorList>
    </citation>
    <scope>NUCLEOTIDE SEQUENCE [LARGE SCALE GENOMIC DNA]</scope>
    <source>
        <strain evidence="17 18">DSM 2163</strain>
    </source>
</reference>
<dbReference type="RefSeq" id="WP_183566074.1">
    <property type="nucleotide sequence ID" value="NZ_JACHOP010000003.1"/>
</dbReference>
<evidence type="ECO:0000256" key="10">
    <source>
        <dbReference type="ARBA" id="ARBA00022989"/>
    </source>
</evidence>
<feature type="transmembrane region" description="Helical" evidence="15">
    <location>
        <begin position="602"/>
        <end position="635"/>
    </location>
</feature>
<keyword evidence="6 14" id="KW-0679">Respiratory chain</keyword>
<evidence type="ECO:0000256" key="7">
    <source>
        <dbReference type="ARBA" id="ARBA00022692"/>
    </source>
</evidence>
<dbReference type="Gene3D" id="1.20.210.10">
    <property type="entry name" value="Cytochrome c oxidase-like, subunit I domain"/>
    <property type="match status" value="1"/>
</dbReference>
<feature type="transmembrane region" description="Helical" evidence="15">
    <location>
        <begin position="390"/>
        <end position="413"/>
    </location>
</feature>
<keyword evidence="4" id="KW-1003">Cell membrane</keyword>
<dbReference type="GO" id="GO:0004129">
    <property type="term" value="F:cytochrome-c oxidase activity"/>
    <property type="evidence" value="ECO:0007669"/>
    <property type="project" value="InterPro"/>
</dbReference>
<gene>
    <name evidence="17" type="ORF">HNR00_001101</name>
</gene>
<dbReference type="GO" id="GO:0022904">
    <property type="term" value="P:respiratory electron transport chain"/>
    <property type="evidence" value="ECO:0007669"/>
    <property type="project" value="TreeGrafter"/>
</dbReference>
<feature type="transmembrane region" description="Helical" evidence="15">
    <location>
        <begin position="69"/>
        <end position="89"/>
    </location>
</feature>
<evidence type="ECO:0000313" key="18">
    <source>
        <dbReference type="Proteomes" id="UP000583454"/>
    </source>
</evidence>
<dbReference type="NCBIfam" id="TIGR02843">
    <property type="entry name" value="CyoB"/>
    <property type="match status" value="1"/>
</dbReference>
<comment type="subcellular location">
    <subcellularLocation>
        <location evidence="1">Cell membrane</location>
        <topology evidence="1">Multi-pass membrane protein</topology>
    </subcellularLocation>
</comment>
<evidence type="ECO:0000256" key="3">
    <source>
        <dbReference type="ARBA" id="ARBA00022448"/>
    </source>
</evidence>
<feature type="transmembrane region" description="Helical" evidence="15">
    <location>
        <begin position="461"/>
        <end position="484"/>
    </location>
</feature>
<keyword evidence="18" id="KW-1185">Reference proteome</keyword>
<sequence>MFSDTDLQKLLFGRLTLADIPYHEPILLVTFAGVAVTGIAVLATITYFRFWGPLWRDWFTSVDHKKIGIMYVVLAMVMLLRGFADALLMRSQQAIAFGANEGYLPPHHYDQIFTAHGVIMIFFVAMPFVTGLMNYVVPLQIGARDVAFPFLNNFSFWMTVSGAVTIMISLFVGEFSRATWLAYPPLSGADMSPGVGVDYWIWGLQIAGIGTTLSGINLIATIVKMRAPGMSMMKMPIFCWSSLCTNVLIVAAFPILAAVLALLTLDRYVGTHFFTNDLGGNPMMYFNLIWIWGHPEVYILILPAFGVFSEIISTFSGKRLFGYTSMVYALVVITILSYLVWLHHFFTMGSGANVNSFFGITTMIISIPTGAKLFNWLFTMYRGRIRFEVPMLWTVSFMVTFTIGGMTGVLLAVPPADFVLHNSLFLIAHFHNVIIGGVLFGMFAGVNYWWPKAFGFKLDDFWGKVSFWFWTVGFYVAFMPLYVLGLMGVTRRAQHFADTSLQPWFVVAALGAVLIAVGIGAMIVQIAVSIKNREALRDTTGDPWGGRTLEWSTSSPPPDYNFAFTPRIHQLDAWWQMKSRNFQRPVTGFQSIHMPKNTATGVILGVISIAFSFAMIWYIWWLAALAFVATLAISIAHTFNYNRDFYIPAETVVRTEGQRTDALAVAGRT</sequence>
<dbReference type="GO" id="GO:0005886">
    <property type="term" value="C:plasma membrane"/>
    <property type="evidence" value="ECO:0007669"/>
    <property type="project" value="UniProtKB-SubCell"/>
</dbReference>